<name>V5AKL2_TRYCR</name>
<reference evidence="1 2" key="1">
    <citation type="journal article" date="2014" name="Genome Announc.">
        <title>Trypanosoma cruzi Clone Dm28c Draft Genome Sequence.</title>
        <authorList>
            <person name="Grisard E.C."/>
            <person name="Teixeira S.M."/>
            <person name="de Almeida L.G."/>
            <person name="Stoco P.H."/>
            <person name="Gerber A.L."/>
            <person name="Talavera-Lopez C."/>
            <person name="Lima O.C."/>
            <person name="Andersson B."/>
            <person name="de Vasconcelos A.T."/>
        </authorList>
    </citation>
    <scope>NUCLEOTIDE SEQUENCE [LARGE SCALE GENOMIC DNA]</scope>
    <source>
        <strain evidence="1 2">Dm28c</strain>
    </source>
</reference>
<dbReference type="VEuPathDB" id="TriTrypDB:TCDM_11218"/>
<dbReference type="Proteomes" id="UP000017861">
    <property type="component" value="Unassembled WGS sequence"/>
</dbReference>
<evidence type="ECO:0000313" key="1">
    <source>
        <dbReference type="EMBL" id="ESS61205.1"/>
    </source>
</evidence>
<sequence>MRAAGEAHRAVVMSVSVGVRVEQLGEKHTAPLAGRVQKKQLKRVENKKEKTSTVIAPKATSNIMEIIKAKTKTRKEKRKRKK</sequence>
<dbReference type="EMBL" id="AYLP01000323">
    <property type="protein sequence ID" value="ESS61205.1"/>
    <property type="molecule type" value="Genomic_DNA"/>
</dbReference>
<proteinExistence type="predicted"/>
<organism evidence="1 2">
    <name type="scientific">Trypanosoma cruzi Dm28c</name>
    <dbReference type="NCBI Taxonomy" id="1416333"/>
    <lineage>
        <taxon>Eukaryota</taxon>
        <taxon>Discoba</taxon>
        <taxon>Euglenozoa</taxon>
        <taxon>Kinetoplastea</taxon>
        <taxon>Metakinetoplastina</taxon>
        <taxon>Trypanosomatida</taxon>
        <taxon>Trypanosomatidae</taxon>
        <taxon>Trypanosoma</taxon>
        <taxon>Schizotrypanum</taxon>
    </lineage>
</organism>
<accession>V5AKL2</accession>
<gene>
    <name evidence="1" type="ORF">TCDM_11218</name>
</gene>
<dbReference type="AlphaFoldDB" id="V5AKL2"/>
<protein>
    <submittedName>
        <fullName evidence="1">Uncharacterized protein</fullName>
    </submittedName>
</protein>
<evidence type="ECO:0000313" key="2">
    <source>
        <dbReference type="Proteomes" id="UP000017861"/>
    </source>
</evidence>
<comment type="caution">
    <text evidence="1">The sequence shown here is derived from an EMBL/GenBank/DDBJ whole genome shotgun (WGS) entry which is preliminary data.</text>
</comment>